<dbReference type="Proteomes" id="UP001320148">
    <property type="component" value="Chromosome"/>
</dbReference>
<keyword evidence="4 7" id="KW-0812">Transmembrane</keyword>
<reference evidence="8 9" key="1">
    <citation type="submission" date="2021-02" db="EMBL/GenBank/DDBJ databases">
        <title>Complete genome of Desulfoluna sp. strain ASN36.</title>
        <authorList>
            <person name="Takahashi A."/>
            <person name="Kojima H."/>
            <person name="Fukui M."/>
        </authorList>
    </citation>
    <scope>NUCLEOTIDE SEQUENCE [LARGE SCALE GENOMIC DNA]</scope>
    <source>
        <strain evidence="8 9">ASN36</strain>
    </source>
</reference>
<dbReference type="RefSeq" id="WP_236892505.1">
    <property type="nucleotide sequence ID" value="NZ_AP024488.1"/>
</dbReference>
<evidence type="ECO:0000256" key="2">
    <source>
        <dbReference type="ARBA" id="ARBA00009784"/>
    </source>
</evidence>
<keyword evidence="5 7" id="KW-1133">Transmembrane helix</keyword>
<evidence type="ECO:0000256" key="3">
    <source>
        <dbReference type="ARBA" id="ARBA00022475"/>
    </source>
</evidence>
<feature type="transmembrane region" description="Helical" evidence="7">
    <location>
        <begin position="6"/>
        <end position="29"/>
    </location>
</feature>
<feature type="transmembrane region" description="Helical" evidence="7">
    <location>
        <begin position="41"/>
        <end position="60"/>
    </location>
</feature>
<dbReference type="Pfam" id="PF01914">
    <property type="entry name" value="MarC"/>
    <property type="match status" value="1"/>
</dbReference>
<dbReference type="EMBL" id="AP024488">
    <property type="protein sequence ID" value="BCS96148.1"/>
    <property type="molecule type" value="Genomic_DNA"/>
</dbReference>
<dbReference type="InterPro" id="IPR002771">
    <property type="entry name" value="Multi_antbiot-R_MarC"/>
</dbReference>
<evidence type="ECO:0000256" key="5">
    <source>
        <dbReference type="ARBA" id="ARBA00022989"/>
    </source>
</evidence>
<feature type="transmembrane region" description="Helical" evidence="7">
    <location>
        <begin position="108"/>
        <end position="131"/>
    </location>
</feature>
<evidence type="ECO:0000313" key="8">
    <source>
        <dbReference type="EMBL" id="BCS96148.1"/>
    </source>
</evidence>
<keyword evidence="6 7" id="KW-0472">Membrane</keyword>
<feature type="transmembrane region" description="Helical" evidence="7">
    <location>
        <begin position="66"/>
        <end position="87"/>
    </location>
</feature>
<evidence type="ECO:0000256" key="4">
    <source>
        <dbReference type="ARBA" id="ARBA00022692"/>
    </source>
</evidence>
<feature type="transmembrane region" description="Helical" evidence="7">
    <location>
        <begin position="143"/>
        <end position="163"/>
    </location>
</feature>
<dbReference type="NCBIfam" id="TIGR00427">
    <property type="entry name" value="NAAT family transporter"/>
    <property type="match status" value="1"/>
</dbReference>
<feature type="transmembrane region" description="Helical" evidence="7">
    <location>
        <begin position="175"/>
        <end position="193"/>
    </location>
</feature>
<keyword evidence="3" id="KW-1003">Cell membrane</keyword>
<evidence type="ECO:0000313" key="9">
    <source>
        <dbReference type="Proteomes" id="UP001320148"/>
    </source>
</evidence>
<protein>
    <recommendedName>
        <fullName evidence="7">UPF0056 membrane protein</fullName>
    </recommendedName>
</protein>
<gene>
    <name evidence="8" type="ORF">DSLASN_17800</name>
</gene>
<dbReference type="PANTHER" id="PTHR33508">
    <property type="entry name" value="UPF0056 MEMBRANE PROTEIN YHCE"/>
    <property type="match status" value="1"/>
</dbReference>
<evidence type="ECO:0000256" key="1">
    <source>
        <dbReference type="ARBA" id="ARBA00004651"/>
    </source>
</evidence>
<proteinExistence type="inferred from homology"/>
<keyword evidence="9" id="KW-1185">Reference proteome</keyword>
<accession>A0ABN6F2Y5</accession>
<comment type="subcellular location">
    <subcellularLocation>
        <location evidence="1 7">Cell membrane</location>
        <topology evidence="1 7">Multi-pass membrane protein</topology>
    </subcellularLocation>
</comment>
<sequence>MPVETFLHALTSYFVIIDPLGAAVIFYALTDGKGRTYRVNMALKSIAVSTCIILAFGFFGESILTRLGISIEALRVAGGLLLFYTAFHMITGAETKTDGESLQGLTDISVYPMSIPLLSGPGCLTLTILLFSGASGTAEVVSVMGSVLIINGITLAAFLFSDAIMKCIGSTGDDIIKRLFGVILAALAIQFIADGIRQLASI</sequence>
<evidence type="ECO:0000256" key="7">
    <source>
        <dbReference type="RuleBase" id="RU362048"/>
    </source>
</evidence>
<name>A0ABN6F2Y5_9BACT</name>
<comment type="similarity">
    <text evidence="2 7">Belongs to the UPF0056 (MarC) family.</text>
</comment>
<dbReference type="PANTHER" id="PTHR33508:SF1">
    <property type="entry name" value="UPF0056 MEMBRANE PROTEIN YHCE"/>
    <property type="match status" value="1"/>
</dbReference>
<evidence type="ECO:0000256" key="6">
    <source>
        <dbReference type="ARBA" id="ARBA00023136"/>
    </source>
</evidence>
<organism evidence="8 9">
    <name type="scientific">Desulfoluna limicola</name>
    <dbReference type="NCBI Taxonomy" id="2810562"/>
    <lineage>
        <taxon>Bacteria</taxon>
        <taxon>Pseudomonadati</taxon>
        <taxon>Thermodesulfobacteriota</taxon>
        <taxon>Desulfobacteria</taxon>
        <taxon>Desulfobacterales</taxon>
        <taxon>Desulfolunaceae</taxon>
        <taxon>Desulfoluna</taxon>
    </lineage>
</organism>